<dbReference type="EMBL" id="GBRH01164225">
    <property type="protein sequence ID" value="JAE33671.1"/>
    <property type="molecule type" value="Transcribed_RNA"/>
</dbReference>
<organism evidence="1">
    <name type="scientific">Arundo donax</name>
    <name type="common">Giant reed</name>
    <name type="synonym">Donax arundinaceus</name>
    <dbReference type="NCBI Taxonomy" id="35708"/>
    <lineage>
        <taxon>Eukaryota</taxon>
        <taxon>Viridiplantae</taxon>
        <taxon>Streptophyta</taxon>
        <taxon>Embryophyta</taxon>
        <taxon>Tracheophyta</taxon>
        <taxon>Spermatophyta</taxon>
        <taxon>Magnoliopsida</taxon>
        <taxon>Liliopsida</taxon>
        <taxon>Poales</taxon>
        <taxon>Poaceae</taxon>
        <taxon>PACMAD clade</taxon>
        <taxon>Arundinoideae</taxon>
        <taxon>Arundineae</taxon>
        <taxon>Arundo</taxon>
    </lineage>
</organism>
<name>A0A0A9HFP6_ARUDO</name>
<reference evidence="1" key="1">
    <citation type="submission" date="2014-09" db="EMBL/GenBank/DDBJ databases">
        <authorList>
            <person name="Magalhaes I.L.F."/>
            <person name="Oliveira U."/>
            <person name="Santos F.R."/>
            <person name="Vidigal T.H.D.A."/>
            <person name="Brescovit A.D."/>
            <person name="Santos A.J."/>
        </authorList>
    </citation>
    <scope>NUCLEOTIDE SEQUENCE</scope>
    <source>
        <tissue evidence="1">Shoot tissue taken approximately 20 cm above the soil surface</tissue>
    </source>
</reference>
<dbReference type="AlphaFoldDB" id="A0A0A9HFP6"/>
<reference evidence="1" key="2">
    <citation type="journal article" date="2015" name="Data Brief">
        <title>Shoot transcriptome of the giant reed, Arundo donax.</title>
        <authorList>
            <person name="Barrero R.A."/>
            <person name="Guerrero F.D."/>
            <person name="Moolhuijzen P."/>
            <person name="Goolsby J.A."/>
            <person name="Tidwell J."/>
            <person name="Bellgard S.E."/>
            <person name="Bellgard M.I."/>
        </authorList>
    </citation>
    <scope>NUCLEOTIDE SEQUENCE</scope>
    <source>
        <tissue evidence="1">Shoot tissue taken approximately 20 cm above the soil surface</tissue>
    </source>
</reference>
<evidence type="ECO:0000313" key="1">
    <source>
        <dbReference type="EMBL" id="JAE33671.1"/>
    </source>
</evidence>
<protein>
    <submittedName>
        <fullName evidence="1">Uncharacterized protein</fullName>
    </submittedName>
</protein>
<sequence>MDLTALPNTQMRLAIATAFVPEL</sequence>
<proteinExistence type="predicted"/>
<accession>A0A0A9HFP6</accession>